<feature type="domain" description="PGF-CTERM archaeal protein-sorting signal" evidence="3">
    <location>
        <begin position="214"/>
        <end position="235"/>
    </location>
</feature>
<dbReference type="GeneID" id="70686436"/>
<sequence length="235" mass="24341">MISNRAIATVLAGLVVCSIAVAPVAGAQESEPEPSTIVEVDDEGDAMVTLTMTYDLDSDEETDAFESLEGDEEAQTDALDRYEGNMQSVADTASDRTDRSMAVTAESVSAERDGDIGVLSMTVEWTNLAAVEGEDLVVTEPFASGYETDHSLTVVAPDGHHVSDAAPTPDDEADGTATWVGGTDLDGFEAVLTSDGEATTGADDAGESDDDSLPGFGVGVTLVALIGATMIARRR</sequence>
<evidence type="ECO:0000313" key="6">
    <source>
        <dbReference type="Proteomes" id="UP000663586"/>
    </source>
</evidence>
<feature type="transmembrane region" description="Helical" evidence="2">
    <location>
        <begin position="213"/>
        <end position="232"/>
    </location>
</feature>
<keyword evidence="2" id="KW-0812">Transmembrane</keyword>
<dbReference type="NCBIfam" id="TIGR04126">
    <property type="entry name" value="PGF_CTERM"/>
    <property type="match status" value="1"/>
</dbReference>
<proteinExistence type="predicted"/>
<keyword evidence="6" id="KW-1185">Reference proteome</keyword>
<dbReference type="Proteomes" id="UP000663586">
    <property type="component" value="Chromosome"/>
</dbReference>
<gene>
    <name evidence="5" type="ORF">AArcS_3057</name>
</gene>
<dbReference type="Pfam" id="PF24036">
    <property type="entry name" value="DUF7345"/>
    <property type="match status" value="1"/>
</dbReference>
<dbReference type="Pfam" id="PF18204">
    <property type="entry name" value="PGF-CTERM"/>
    <property type="match status" value="1"/>
</dbReference>
<keyword evidence="1" id="KW-0732">Signal</keyword>
<reference evidence="5" key="1">
    <citation type="submission" date="2020-11" db="EMBL/GenBank/DDBJ databases">
        <title>Carbohydrate-dependent, anaerobic sulfur respiration: A novel catabolism in halophilic archaea.</title>
        <authorList>
            <person name="Sorokin D.Y."/>
            <person name="Messina E."/>
            <person name="Smedile F."/>
            <person name="La Cono V."/>
            <person name="Hallsworth J.E."/>
            <person name="Yakimov M.M."/>
        </authorList>
    </citation>
    <scope>NUCLEOTIDE SEQUENCE</scope>
    <source>
        <strain evidence="5">AArc-S</strain>
    </source>
</reference>
<feature type="domain" description="DUF7345" evidence="4">
    <location>
        <begin position="38"/>
        <end position="160"/>
    </location>
</feature>
<name>A0A897MUR0_9EURY</name>
<dbReference type="GO" id="GO:0005886">
    <property type="term" value="C:plasma membrane"/>
    <property type="evidence" value="ECO:0007669"/>
    <property type="project" value="UniProtKB-SubCell"/>
</dbReference>
<protein>
    <submittedName>
        <fullName evidence="5">Putative membrane-associated or secreted trancriptional regulator</fullName>
    </submittedName>
</protein>
<evidence type="ECO:0000313" key="5">
    <source>
        <dbReference type="EMBL" id="QSG04244.1"/>
    </source>
</evidence>
<evidence type="ECO:0000259" key="3">
    <source>
        <dbReference type="Pfam" id="PF18204"/>
    </source>
</evidence>
<evidence type="ECO:0000256" key="1">
    <source>
        <dbReference type="ARBA" id="ARBA00022729"/>
    </source>
</evidence>
<dbReference type="InterPro" id="IPR026371">
    <property type="entry name" value="PGF_CTERM"/>
</dbReference>
<evidence type="ECO:0000259" key="4">
    <source>
        <dbReference type="Pfam" id="PF24036"/>
    </source>
</evidence>
<organism evidence="5 6">
    <name type="scientific">Natranaeroarchaeum sulfidigenes</name>
    <dbReference type="NCBI Taxonomy" id="2784880"/>
    <lineage>
        <taxon>Archaea</taxon>
        <taxon>Methanobacteriati</taxon>
        <taxon>Methanobacteriota</taxon>
        <taxon>Stenosarchaea group</taxon>
        <taxon>Halobacteria</taxon>
        <taxon>Halobacteriales</taxon>
        <taxon>Natronoarchaeaceae</taxon>
        <taxon>Natranaeroarchaeum</taxon>
    </lineage>
</organism>
<evidence type="ECO:0000256" key="2">
    <source>
        <dbReference type="SAM" id="Phobius"/>
    </source>
</evidence>
<accession>A0A897MUR0</accession>
<dbReference type="KEGG" id="hara:AArcS_3057"/>
<dbReference type="RefSeq" id="WP_238478269.1">
    <property type="nucleotide sequence ID" value="NZ_CP064786.1"/>
</dbReference>
<dbReference type="EMBL" id="CP064786">
    <property type="protein sequence ID" value="QSG04244.1"/>
    <property type="molecule type" value="Genomic_DNA"/>
</dbReference>
<dbReference type="GO" id="GO:0030115">
    <property type="term" value="C:S-layer"/>
    <property type="evidence" value="ECO:0007669"/>
    <property type="project" value="UniProtKB-SubCell"/>
</dbReference>
<keyword evidence="2" id="KW-0472">Membrane</keyword>
<dbReference type="AlphaFoldDB" id="A0A897MUR0"/>
<keyword evidence="2" id="KW-1133">Transmembrane helix</keyword>
<dbReference type="InterPro" id="IPR055769">
    <property type="entry name" value="DUF7345"/>
</dbReference>